<evidence type="ECO:0000313" key="2">
    <source>
        <dbReference type="Proteomes" id="UP001195903"/>
    </source>
</evidence>
<gene>
    <name evidence="1" type="ORF">KJI95_03845</name>
</gene>
<evidence type="ECO:0000313" key="1">
    <source>
        <dbReference type="EMBL" id="MBT1443656.1"/>
    </source>
</evidence>
<keyword evidence="2" id="KW-1185">Reference proteome</keyword>
<dbReference type="EMBL" id="JAHEPS010000001">
    <property type="protein sequence ID" value="MBT1443656.1"/>
    <property type="molecule type" value="Genomic_DNA"/>
</dbReference>
<comment type="caution">
    <text evidence="1">The sequence shown here is derived from an EMBL/GenBank/DDBJ whole genome shotgun (WGS) entry which is preliminary data.</text>
</comment>
<proteinExistence type="predicted"/>
<sequence>MLTFKFRHNIFPTLVDFPNDNLKLVIGVFSTESINLWLKDGVGLRGITGSDGFIEKNFLIFINNQYPNLFKFRISTAV</sequence>
<dbReference type="Proteomes" id="UP001195903">
    <property type="component" value="Unassembled WGS sequence"/>
</dbReference>
<dbReference type="RefSeq" id="WP_214505826.1">
    <property type="nucleotide sequence ID" value="NZ_JAHEPS010000001.1"/>
</dbReference>
<organism evidence="1 2">
    <name type="scientific">Shewanella jiangmenensis</name>
    <dbReference type="NCBI Taxonomy" id="2837387"/>
    <lineage>
        <taxon>Bacteria</taxon>
        <taxon>Pseudomonadati</taxon>
        <taxon>Pseudomonadota</taxon>
        <taxon>Gammaproteobacteria</taxon>
        <taxon>Alteromonadales</taxon>
        <taxon>Shewanellaceae</taxon>
        <taxon>Shewanella</taxon>
    </lineage>
</organism>
<name>A0ABS5V212_9GAMM</name>
<reference evidence="1 2" key="1">
    <citation type="submission" date="2021-05" db="EMBL/GenBank/DDBJ databases">
        <title>Shewanella sp. JM162201.</title>
        <authorList>
            <person name="Xu S."/>
            <person name="Li A."/>
        </authorList>
    </citation>
    <scope>NUCLEOTIDE SEQUENCE [LARGE SCALE GENOMIC DNA]</scope>
    <source>
        <strain evidence="1 2">JM162201</strain>
    </source>
</reference>
<accession>A0ABS5V212</accession>
<protein>
    <submittedName>
        <fullName evidence="1">Uncharacterized protein</fullName>
    </submittedName>
</protein>